<gene>
    <name evidence="1" type="ORF">JJB11_17235</name>
</gene>
<dbReference type="Proteomes" id="UP000630528">
    <property type="component" value="Unassembled WGS sequence"/>
</dbReference>
<evidence type="ECO:0008006" key="3">
    <source>
        <dbReference type="Google" id="ProtNLM"/>
    </source>
</evidence>
<dbReference type="AlphaFoldDB" id="A0A934WP17"/>
<dbReference type="RefSeq" id="WP_201174120.1">
    <property type="nucleotide sequence ID" value="NZ_JAEPWM010000007.1"/>
</dbReference>
<dbReference type="EMBL" id="JAEPWM010000007">
    <property type="protein sequence ID" value="MBK6007847.1"/>
    <property type="molecule type" value="Genomic_DNA"/>
</dbReference>
<proteinExistence type="predicted"/>
<organism evidence="1 2">
    <name type="scientific">Ramlibacter ginsenosidimutans</name>
    <dbReference type="NCBI Taxonomy" id="502333"/>
    <lineage>
        <taxon>Bacteria</taxon>
        <taxon>Pseudomonadati</taxon>
        <taxon>Pseudomonadota</taxon>
        <taxon>Betaproteobacteria</taxon>
        <taxon>Burkholderiales</taxon>
        <taxon>Comamonadaceae</taxon>
        <taxon>Ramlibacter</taxon>
    </lineage>
</organism>
<name>A0A934WP17_9BURK</name>
<accession>A0A934WP17</accession>
<evidence type="ECO:0000313" key="1">
    <source>
        <dbReference type="EMBL" id="MBK6007847.1"/>
    </source>
</evidence>
<evidence type="ECO:0000313" key="2">
    <source>
        <dbReference type="Proteomes" id="UP000630528"/>
    </source>
</evidence>
<keyword evidence="2" id="KW-1185">Reference proteome</keyword>
<sequence length="168" mass="17908">MNSSLPFDDPALAAAAVRARRLLNRRAMVGAAASVVPVPGLDWLVDAALLSRLIPAISAEFGLSAEQVECLPQRKRDQVAQAVEVVGSMVIGKFITKDLVIRASAAVGRRMAIGRAARFVPLAGQALSAAIGYMAIRYLGEQHIRDCMQVCRQAGLRLPSSEPAPLLH</sequence>
<protein>
    <recommendedName>
        <fullName evidence="3">DUF697 domain-containing protein</fullName>
    </recommendedName>
</protein>
<reference evidence="1" key="2">
    <citation type="submission" date="2021-01" db="EMBL/GenBank/DDBJ databases">
        <authorList>
            <person name="Kang M."/>
        </authorList>
    </citation>
    <scope>NUCLEOTIDE SEQUENCE</scope>
    <source>
        <strain evidence="1">KACC 17527</strain>
    </source>
</reference>
<reference evidence="1" key="1">
    <citation type="journal article" date="2012" name="J. Microbiol. Biotechnol.">
        <title>Ramlibacter ginsenosidimutans sp. nov., with ginsenoside-converting activity.</title>
        <authorList>
            <person name="Wang L."/>
            <person name="An D.S."/>
            <person name="Kim S.G."/>
            <person name="Jin F.X."/>
            <person name="Kim S.C."/>
            <person name="Lee S.T."/>
            <person name="Im W.T."/>
        </authorList>
    </citation>
    <scope>NUCLEOTIDE SEQUENCE</scope>
    <source>
        <strain evidence="1">KACC 17527</strain>
    </source>
</reference>
<comment type="caution">
    <text evidence="1">The sequence shown here is derived from an EMBL/GenBank/DDBJ whole genome shotgun (WGS) entry which is preliminary data.</text>
</comment>